<evidence type="ECO:0000259" key="5">
    <source>
        <dbReference type="SMART" id="SM01382"/>
    </source>
</evidence>
<dbReference type="GO" id="GO:0003735">
    <property type="term" value="F:structural constituent of ribosome"/>
    <property type="evidence" value="ECO:0007669"/>
    <property type="project" value="InterPro"/>
</dbReference>
<dbReference type="GO" id="GO:0032543">
    <property type="term" value="P:mitochondrial translation"/>
    <property type="evidence" value="ECO:0007669"/>
    <property type="project" value="TreeGrafter"/>
</dbReference>
<evidence type="ECO:0008006" key="9">
    <source>
        <dbReference type="Google" id="ProtNLM"/>
    </source>
</evidence>
<evidence type="ECO:0000256" key="3">
    <source>
        <dbReference type="ARBA" id="ARBA00023274"/>
    </source>
</evidence>
<dbReference type="EMBL" id="JACSEA010000002">
    <property type="protein sequence ID" value="KAF7408004.1"/>
    <property type="molecule type" value="Genomic_DNA"/>
</dbReference>
<feature type="domain" description="Large ribosomal subunit protein uL2 C-terminal" evidence="5">
    <location>
        <begin position="166"/>
        <end position="260"/>
    </location>
</feature>
<sequence length="283" mass="31310">MSTVTLLRSVVGKQIFNSLVNTTPISFQIQPRRNRWKLLKLSEPGIPGENYRRIVHFKDEYTVEPLQVTNLAGRDPVSGRIIVKGIGGGIKHKYHWIKWVRDGPTDLNEKPKEEKVLDVFKDGCRTCFVALIGSGDDLKYILATENMKSGDIIKTHRGIPRNPVRANEGDAYPLGALPIGTIVNCVEKYPGLGGSLIHSAGTFDNRCMATVGRLSNIMHGSTPIGSAQKNRELGNRPRSGLWQRKTGRFGRKIKSPKRLRQLGANGEFLSKPTVITCSISGLD</sequence>
<organism evidence="7 8">
    <name type="scientific">Vespula vulgaris</name>
    <name type="common">Yellow jacket</name>
    <name type="synonym">Wasp</name>
    <dbReference type="NCBI Taxonomy" id="7454"/>
    <lineage>
        <taxon>Eukaryota</taxon>
        <taxon>Metazoa</taxon>
        <taxon>Ecdysozoa</taxon>
        <taxon>Arthropoda</taxon>
        <taxon>Hexapoda</taxon>
        <taxon>Insecta</taxon>
        <taxon>Pterygota</taxon>
        <taxon>Neoptera</taxon>
        <taxon>Endopterygota</taxon>
        <taxon>Hymenoptera</taxon>
        <taxon>Apocrita</taxon>
        <taxon>Aculeata</taxon>
        <taxon>Vespoidea</taxon>
        <taxon>Vespidae</taxon>
        <taxon>Vespinae</taxon>
        <taxon>Vespula</taxon>
    </lineage>
</organism>
<evidence type="ECO:0000259" key="6">
    <source>
        <dbReference type="SMART" id="SM01383"/>
    </source>
</evidence>
<keyword evidence="8" id="KW-1185">Reference proteome</keyword>
<comment type="caution">
    <text evidence="7">The sequence shown here is derived from an EMBL/GenBank/DDBJ whole genome shotgun (WGS) entry which is preliminary data.</text>
</comment>
<evidence type="ECO:0000313" key="7">
    <source>
        <dbReference type="EMBL" id="KAF7408004.1"/>
    </source>
</evidence>
<dbReference type="InterPro" id="IPR002171">
    <property type="entry name" value="Ribosomal_uL2"/>
</dbReference>
<dbReference type="InterPro" id="IPR012340">
    <property type="entry name" value="NA-bd_OB-fold"/>
</dbReference>
<gene>
    <name evidence="7" type="ORF">HZH66_002541</name>
</gene>
<protein>
    <recommendedName>
        <fullName evidence="9">39S ribosomal protein L2, mitochondrial</fullName>
    </recommendedName>
</protein>
<dbReference type="SMART" id="SM01382">
    <property type="entry name" value="Ribosomal_L2_C"/>
    <property type="match status" value="1"/>
</dbReference>
<dbReference type="AlphaFoldDB" id="A0A834NHF3"/>
<dbReference type="Gene3D" id="2.40.50.140">
    <property type="entry name" value="Nucleic acid-binding proteins"/>
    <property type="match status" value="1"/>
</dbReference>
<dbReference type="InterPro" id="IPR008991">
    <property type="entry name" value="Translation_prot_SH3-like_sf"/>
</dbReference>
<evidence type="ECO:0000256" key="4">
    <source>
        <dbReference type="SAM" id="MobiDB-lite"/>
    </source>
</evidence>
<dbReference type="GO" id="GO:0003723">
    <property type="term" value="F:RNA binding"/>
    <property type="evidence" value="ECO:0007669"/>
    <property type="project" value="TreeGrafter"/>
</dbReference>
<evidence type="ECO:0000313" key="8">
    <source>
        <dbReference type="Proteomes" id="UP000614350"/>
    </source>
</evidence>
<reference evidence="7" key="1">
    <citation type="journal article" date="2020" name="G3 (Bethesda)">
        <title>High-Quality Assemblies for Three Invasive Social Wasps from the &lt;i&gt;Vespula&lt;/i&gt; Genus.</title>
        <authorList>
            <person name="Harrop T.W.R."/>
            <person name="Guhlin J."/>
            <person name="McLaughlin G.M."/>
            <person name="Permina E."/>
            <person name="Stockwell P."/>
            <person name="Gilligan J."/>
            <person name="Le Lec M.F."/>
            <person name="Gruber M.A.M."/>
            <person name="Quinn O."/>
            <person name="Lovegrove M."/>
            <person name="Duncan E.J."/>
            <person name="Remnant E.J."/>
            <person name="Van Eeckhoven J."/>
            <person name="Graham B."/>
            <person name="Knapp R.A."/>
            <person name="Langford K.W."/>
            <person name="Kronenberg Z."/>
            <person name="Press M.O."/>
            <person name="Eacker S.M."/>
            <person name="Wilson-Rankin E.E."/>
            <person name="Purcell J."/>
            <person name="Lester P.J."/>
            <person name="Dearden P.K."/>
        </authorList>
    </citation>
    <scope>NUCLEOTIDE SEQUENCE</scope>
    <source>
        <strain evidence="7">Marl-1</strain>
    </source>
</reference>
<proteinExistence type="inferred from homology"/>
<evidence type="ECO:0000256" key="1">
    <source>
        <dbReference type="ARBA" id="ARBA00005636"/>
    </source>
</evidence>
<name>A0A834NHF3_VESVU</name>
<accession>A0A834NHF3</accession>
<dbReference type="InterPro" id="IPR022669">
    <property type="entry name" value="Ribosomal_uL2_C"/>
</dbReference>
<evidence type="ECO:0000256" key="2">
    <source>
        <dbReference type="ARBA" id="ARBA00022980"/>
    </source>
</evidence>
<dbReference type="PANTHER" id="PTHR13691">
    <property type="entry name" value="RIBOSOMAL PROTEIN L2"/>
    <property type="match status" value="1"/>
</dbReference>
<dbReference type="PANTHER" id="PTHR13691:SF73">
    <property type="entry name" value="LARGE RIBOSOMAL SUBUNIT PROTEIN UL2M"/>
    <property type="match status" value="1"/>
</dbReference>
<comment type="similarity">
    <text evidence="1">Belongs to the universal ribosomal protein uL2 family.</text>
</comment>
<dbReference type="GO" id="GO:0005762">
    <property type="term" value="C:mitochondrial large ribosomal subunit"/>
    <property type="evidence" value="ECO:0007669"/>
    <property type="project" value="TreeGrafter"/>
</dbReference>
<dbReference type="SUPFAM" id="SSF50249">
    <property type="entry name" value="Nucleic acid-binding proteins"/>
    <property type="match status" value="1"/>
</dbReference>
<keyword evidence="2" id="KW-0689">Ribosomal protein</keyword>
<dbReference type="SMART" id="SM01383">
    <property type="entry name" value="Ribosomal_L2"/>
    <property type="match status" value="1"/>
</dbReference>
<dbReference type="InterPro" id="IPR022666">
    <property type="entry name" value="Ribosomal_uL2_RNA-bd_dom"/>
</dbReference>
<dbReference type="Pfam" id="PF00181">
    <property type="entry name" value="Ribosomal_L2_N"/>
    <property type="match status" value="1"/>
</dbReference>
<feature type="region of interest" description="Disordered" evidence="4">
    <location>
        <begin position="220"/>
        <end position="242"/>
    </location>
</feature>
<feature type="domain" description="Large ribosomal subunit protein uL2 RNA-binding" evidence="6">
    <location>
        <begin position="73"/>
        <end position="155"/>
    </location>
</feature>
<dbReference type="SUPFAM" id="SSF50104">
    <property type="entry name" value="Translation proteins SH3-like domain"/>
    <property type="match status" value="1"/>
</dbReference>
<keyword evidence="3" id="KW-0687">Ribonucleoprotein</keyword>
<dbReference type="Proteomes" id="UP000614350">
    <property type="component" value="Unassembled WGS sequence"/>
</dbReference>
<dbReference type="InterPro" id="IPR014722">
    <property type="entry name" value="Rib_uL2_dom2"/>
</dbReference>
<dbReference type="Gene3D" id="2.30.30.30">
    <property type="match status" value="1"/>
</dbReference>